<dbReference type="EMBL" id="CM047741">
    <property type="protein sequence ID" value="KAJ0038428.1"/>
    <property type="molecule type" value="Genomic_DNA"/>
</dbReference>
<evidence type="ECO:0000313" key="1">
    <source>
        <dbReference type="EMBL" id="KAJ0038428.1"/>
    </source>
</evidence>
<keyword evidence="2" id="KW-1185">Reference proteome</keyword>
<sequence length="693" mass="75524">MMAFQKGGLSLKYVSSWQIPNEVTKLRKKQDDGISKDHLMSVPSTNITIEKAFAPTTLSASAVNTGGHDATTLRTSGPGSSSTLDLIKKKLQDSGTPVTSLAATVASGTMASELNGSKAVEVAVKGLPNENSKEKLKDANGDSKEESEDEDNGPSKEECIAKFKEMLKEREVAPFSKWEKELPKIVFDPRFKAIPSQLARRALFEHYVKTCAEEELSYLIFADRVLPLKKVVEEKAQAIRVAAASSFKSMLKEKVDITVSSRWSKVVTDYGNFMVQIGSSREGGLRDVSFEEATTPLIMLKEIDFVNEKLLNSPWDVRFELVNEKVYNAMAGQHQIWEYNTLDGVTKAFSGDGYERNLNGSSSTTTSFAQPSGISLSPGGSRLLVGGDPFLSDNLFKFGDHDGTGSEVLLQHPLAVFCAKDGQNYFADSCNHKIKKLDPASKRVSTLAGTGKVGFKDGTALAAQPSGIIEAENGVFSVSLAANRKLLIADTNNSVIRYLALNKKEPELLTLELKGVQPPAPKSKSPKCLKRRSSADTQTIVVDGGVSNEGKLSIKISLPEEYRFSKEACSKFSFDVEPENSVAVDPLDGNLRPEGSTRLHFRRLSPSASTGLQPHCDAAGSWLLTNVLNWVMICHVLQVYYCKEDEVCLYQSLLFEIPFHNEVPDSTPAEITLAYAIKPKISTTGLQLPAAAS</sequence>
<proteinExistence type="predicted"/>
<organism evidence="1 2">
    <name type="scientific">Pistacia integerrima</name>
    <dbReference type="NCBI Taxonomy" id="434235"/>
    <lineage>
        <taxon>Eukaryota</taxon>
        <taxon>Viridiplantae</taxon>
        <taxon>Streptophyta</taxon>
        <taxon>Embryophyta</taxon>
        <taxon>Tracheophyta</taxon>
        <taxon>Spermatophyta</taxon>
        <taxon>Magnoliopsida</taxon>
        <taxon>eudicotyledons</taxon>
        <taxon>Gunneridae</taxon>
        <taxon>Pentapetalae</taxon>
        <taxon>rosids</taxon>
        <taxon>malvids</taxon>
        <taxon>Sapindales</taxon>
        <taxon>Anacardiaceae</taxon>
        <taxon>Pistacia</taxon>
    </lineage>
</organism>
<evidence type="ECO:0000313" key="2">
    <source>
        <dbReference type="Proteomes" id="UP001163603"/>
    </source>
</evidence>
<accession>A0ACC0YJP8</accession>
<dbReference type="Proteomes" id="UP001163603">
    <property type="component" value="Chromosome 6"/>
</dbReference>
<reference evidence="2" key="1">
    <citation type="journal article" date="2023" name="G3 (Bethesda)">
        <title>Genome assembly and association tests identify interacting loci associated with vigor, precocity, and sex in interspecific pistachio rootstocks.</title>
        <authorList>
            <person name="Palmer W."/>
            <person name="Jacygrad E."/>
            <person name="Sagayaradj S."/>
            <person name="Cavanaugh K."/>
            <person name="Han R."/>
            <person name="Bertier L."/>
            <person name="Beede B."/>
            <person name="Kafkas S."/>
            <person name="Golino D."/>
            <person name="Preece J."/>
            <person name="Michelmore R."/>
        </authorList>
    </citation>
    <scope>NUCLEOTIDE SEQUENCE [LARGE SCALE GENOMIC DNA]</scope>
</reference>
<comment type="caution">
    <text evidence="1">The sequence shown here is derived from an EMBL/GenBank/DDBJ whole genome shotgun (WGS) entry which is preliminary data.</text>
</comment>
<protein>
    <submittedName>
        <fullName evidence="1">Uncharacterized protein</fullName>
    </submittedName>
</protein>
<name>A0ACC0YJP8_9ROSI</name>
<gene>
    <name evidence="1" type="ORF">Pint_22610</name>
</gene>